<organism evidence="1">
    <name type="scientific">candidate division WOR-3 bacterium</name>
    <dbReference type="NCBI Taxonomy" id="2052148"/>
    <lineage>
        <taxon>Bacteria</taxon>
        <taxon>Bacteria division WOR-3</taxon>
    </lineage>
</organism>
<reference evidence="1" key="1">
    <citation type="journal article" date="2020" name="mSystems">
        <title>Genome- and Community-Level Interaction Insights into Carbon Utilization and Element Cycling Functions of Hydrothermarchaeota in Hydrothermal Sediment.</title>
        <authorList>
            <person name="Zhou Z."/>
            <person name="Liu Y."/>
            <person name="Xu W."/>
            <person name="Pan J."/>
            <person name="Luo Z.H."/>
            <person name="Li M."/>
        </authorList>
    </citation>
    <scope>NUCLEOTIDE SEQUENCE [LARGE SCALE GENOMIC DNA]</scope>
    <source>
        <strain evidence="1">SpSt-488</strain>
    </source>
</reference>
<dbReference type="Pfam" id="PF19620">
    <property type="entry name" value="DUF6125"/>
    <property type="match status" value="1"/>
</dbReference>
<accession>A0A7C4CBF9</accession>
<protein>
    <recommendedName>
        <fullName evidence="2">Cytosolic protein</fullName>
    </recommendedName>
</protein>
<dbReference type="AlphaFoldDB" id="A0A7C4CBF9"/>
<gene>
    <name evidence="1" type="ORF">ENS41_06280</name>
</gene>
<evidence type="ECO:0000313" key="1">
    <source>
        <dbReference type="EMBL" id="HGK28546.1"/>
    </source>
</evidence>
<name>A0A7C4CBF9_UNCW3</name>
<proteinExistence type="predicted"/>
<comment type="caution">
    <text evidence="1">The sequence shown here is derived from an EMBL/GenBank/DDBJ whole genome shotgun (WGS) entry which is preliminary data.</text>
</comment>
<sequence length="155" mass="17940">MLEDAAKNWLAHDGLWFQAVERAHGMKAAIDADTEAWRHFTVIEAKRIMERHGIGSGGGIPALVKALSFRLYAYINEQDVIEQTERRVVFRMLDCRVQSARRRKGLADFPCKTVGLVEYENFARVIDQRIKTRCLYCPPDKHPDDVWCAWEFTID</sequence>
<evidence type="ECO:0008006" key="2">
    <source>
        <dbReference type="Google" id="ProtNLM"/>
    </source>
</evidence>
<dbReference type="EMBL" id="DSUT01000132">
    <property type="protein sequence ID" value="HGK28546.1"/>
    <property type="molecule type" value="Genomic_DNA"/>
</dbReference>